<feature type="domain" description="AMP-dependent synthetase/ligase" evidence="1">
    <location>
        <begin position="17"/>
        <end position="385"/>
    </location>
</feature>
<dbReference type="PANTHER" id="PTHR43767">
    <property type="entry name" value="LONG-CHAIN-FATTY-ACID--COA LIGASE"/>
    <property type="match status" value="1"/>
</dbReference>
<reference evidence="3" key="2">
    <citation type="journal article" date="2021" name="PeerJ">
        <title>Extensive microbial diversity within the chicken gut microbiome revealed by metagenomics and culture.</title>
        <authorList>
            <person name="Gilroy R."/>
            <person name="Ravi A."/>
            <person name="Getino M."/>
            <person name="Pursley I."/>
            <person name="Horton D.L."/>
            <person name="Alikhan N.F."/>
            <person name="Baker D."/>
            <person name="Gharbi K."/>
            <person name="Hall N."/>
            <person name="Watson M."/>
            <person name="Adriaenssens E.M."/>
            <person name="Foster-Nyarko E."/>
            <person name="Jarju S."/>
            <person name="Secka A."/>
            <person name="Antonio M."/>
            <person name="Oren A."/>
            <person name="Chaudhuri R.R."/>
            <person name="La Ragione R."/>
            <person name="Hildebrand F."/>
            <person name="Pallen M.J."/>
        </authorList>
    </citation>
    <scope>NUCLEOTIDE SEQUENCE</scope>
    <source>
        <strain evidence="3">18911</strain>
    </source>
</reference>
<evidence type="ECO:0000313" key="3">
    <source>
        <dbReference type="EMBL" id="HIU60610.1"/>
    </source>
</evidence>
<protein>
    <submittedName>
        <fullName evidence="3">Acyl--CoA ligase</fullName>
    </submittedName>
</protein>
<dbReference type="InterPro" id="IPR025110">
    <property type="entry name" value="AMP-bd_C"/>
</dbReference>
<dbReference type="InterPro" id="IPR050237">
    <property type="entry name" value="ATP-dep_AMP-bd_enzyme"/>
</dbReference>
<name>A0A9D1MHL5_9FIRM</name>
<dbReference type="AlphaFoldDB" id="A0A9D1MHL5"/>
<dbReference type="PROSITE" id="PS00455">
    <property type="entry name" value="AMP_BINDING"/>
    <property type="match status" value="1"/>
</dbReference>
<dbReference type="Pfam" id="PF00501">
    <property type="entry name" value="AMP-binding"/>
    <property type="match status" value="1"/>
</dbReference>
<dbReference type="SUPFAM" id="SSF56801">
    <property type="entry name" value="Acetyl-CoA synthetase-like"/>
    <property type="match status" value="1"/>
</dbReference>
<dbReference type="InterPro" id="IPR000873">
    <property type="entry name" value="AMP-dep_synth/lig_dom"/>
</dbReference>
<dbReference type="PANTHER" id="PTHR43767:SF1">
    <property type="entry name" value="NONRIBOSOMAL PEPTIDE SYNTHASE PES1 (EUROFUNG)-RELATED"/>
    <property type="match status" value="1"/>
</dbReference>
<comment type="caution">
    <text evidence="3">The sequence shown here is derived from an EMBL/GenBank/DDBJ whole genome shotgun (WGS) entry which is preliminary data.</text>
</comment>
<dbReference type="GO" id="GO:0016878">
    <property type="term" value="F:acid-thiol ligase activity"/>
    <property type="evidence" value="ECO:0007669"/>
    <property type="project" value="UniProtKB-ARBA"/>
</dbReference>
<dbReference type="Proteomes" id="UP000824094">
    <property type="component" value="Unassembled WGS sequence"/>
</dbReference>
<dbReference type="EMBL" id="DVNF01000130">
    <property type="protein sequence ID" value="HIU60610.1"/>
    <property type="molecule type" value="Genomic_DNA"/>
</dbReference>
<dbReference type="InterPro" id="IPR020845">
    <property type="entry name" value="AMP-binding_CS"/>
</dbReference>
<dbReference type="Pfam" id="PF13193">
    <property type="entry name" value="AMP-binding_C"/>
    <property type="match status" value="1"/>
</dbReference>
<evidence type="ECO:0000313" key="4">
    <source>
        <dbReference type="Proteomes" id="UP000824094"/>
    </source>
</evidence>
<reference evidence="3" key="1">
    <citation type="submission" date="2020-10" db="EMBL/GenBank/DDBJ databases">
        <authorList>
            <person name="Gilroy R."/>
        </authorList>
    </citation>
    <scope>NUCLEOTIDE SEQUENCE</scope>
    <source>
        <strain evidence="3">18911</strain>
    </source>
</reference>
<organism evidence="3 4">
    <name type="scientific">Candidatus Stercoripulliclostridium merdigallinarum</name>
    <dbReference type="NCBI Taxonomy" id="2840951"/>
    <lineage>
        <taxon>Bacteria</taxon>
        <taxon>Bacillati</taxon>
        <taxon>Bacillota</taxon>
        <taxon>Clostridia</taxon>
        <taxon>Eubacteriales</taxon>
        <taxon>Candidatus Stercoripulliclostridium</taxon>
    </lineage>
</organism>
<feature type="domain" description="AMP-binding enzyme C-terminal" evidence="2">
    <location>
        <begin position="440"/>
        <end position="518"/>
    </location>
</feature>
<keyword evidence="3" id="KW-0436">Ligase</keyword>
<sequence>MNTDQGIFAYLSDWLDAPDKVLIEYYKRAFTQAEFLEIVLKTAGFLNKNGFVGSVAIMLPNIPEALFAIYGASASGLAANLINPRLPANTLRRILSKTGSKVIFLYDKLLPRHAEVLKELDVKPVLCSPLYYRRSLKALYLLTKRSATEDYFEKIYEYAPITPVAVDGSSAAAYIHSGGTTGEPKTVVISAKALNELERAVVTSVHPDPSTIPDDGGMLMMLPVFHGFGLGISAHTIACHIRMVLEPVFKAKEAAKLIRRHRITHMAGVPSMYRKLAEEPAFKGKGLSKVMRVFCGGDILSPEIKRKFDAILHRYGSDAEILEGYGLTETASVVTVNPVGAVKERSQGKPLNGNRIKITADGTELPPMTAGEIEVAPVSLMSGYFNDFAATANAVYTDTEGVKWLKTGDMGYVDSDGYLYFSERIKRSLKIAAINVFPSEIEAVSATVPGVSGACAARMKDSNGKPYIRLYVETAEGAVLDGAMKNAIKKKISSSVMRYAVPREIVETDSLKLTPLGKVDYTYYEALAAEKKSEI</sequence>
<dbReference type="Gene3D" id="3.30.300.30">
    <property type="match status" value="1"/>
</dbReference>
<dbReference type="InterPro" id="IPR042099">
    <property type="entry name" value="ANL_N_sf"/>
</dbReference>
<dbReference type="InterPro" id="IPR045851">
    <property type="entry name" value="AMP-bd_C_sf"/>
</dbReference>
<evidence type="ECO:0000259" key="2">
    <source>
        <dbReference type="Pfam" id="PF13193"/>
    </source>
</evidence>
<dbReference type="Gene3D" id="3.40.50.12780">
    <property type="entry name" value="N-terminal domain of ligase-like"/>
    <property type="match status" value="1"/>
</dbReference>
<gene>
    <name evidence="3" type="ORF">IAB05_04405</name>
</gene>
<accession>A0A9D1MHL5</accession>
<proteinExistence type="predicted"/>
<evidence type="ECO:0000259" key="1">
    <source>
        <dbReference type="Pfam" id="PF00501"/>
    </source>
</evidence>